<dbReference type="PANTHER" id="PTHR42830:SF2">
    <property type="entry name" value="OSMC_OHR FAMILY PROTEIN"/>
    <property type="match status" value="1"/>
</dbReference>
<keyword evidence="2" id="KW-1185">Reference proteome</keyword>
<dbReference type="InterPro" id="IPR036102">
    <property type="entry name" value="OsmC/Ohrsf"/>
</dbReference>
<protein>
    <submittedName>
        <fullName evidence="1">OsmC family protein</fullName>
    </submittedName>
</protein>
<dbReference type="InterPro" id="IPR052707">
    <property type="entry name" value="OsmC_Ohr_Peroxiredoxin"/>
</dbReference>
<dbReference type="Proteomes" id="UP001168528">
    <property type="component" value="Unassembled WGS sequence"/>
</dbReference>
<name>A0ABT8RAL9_9BACT</name>
<comment type="caution">
    <text evidence="1">The sequence shown here is derived from an EMBL/GenBank/DDBJ whole genome shotgun (WGS) entry which is preliminary data.</text>
</comment>
<dbReference type="RefSeq" id="WP_302039949.1">
    <property type="nucleotide sequence ID" value="NZ_JAUKPO010000016.1"/>
</dbReference>
<evidence type="ECO:0000313" key="2">
    <source>
        <dbReference type="Proteomes" id="UP001168528"/>
    </source>
</evidence>
<sequence length="157" mass="17378">MEHTYTATIQWTGNLGQGTQHYKAYNRNHTIHIENKADILGSSDPAFRGDAGRHNPEQLFISSLATCHMLWYLHLCAVNGVVVVEYTDHVSGTMQESPDGSGFFTGVTLYPVVTVTEQAMLEKAMSLHQQANKMCFIANSVKCPVNHRPEVKLASSV</sequence>
<dbReference type="Pfam" id="PF02566">
    <property type="entry name" value="OsmC"/>
    <property type="match status" value="1"/>
</dbReference>
<organism evidence="1 2">
    <name type="scientific">Rhodocytophaga aerolata</name>
    <dbReference type="NCBI Taxonomy" id="455078"/>
    <lineage>
        <taxon>Bacteria</taxon>
        <taxon>Pseudomonadati</taxon>
        <taxon>Bacteroidota</taxon>
        <taxon>Cytophagia</taxon>
        <taxon>Cytophagales</taxon>
        <taxon>Rhodocytophagaceae</taxon>
        <taxon>Rhodocytophaga</taxon>
    </lineage>
</organism>
<dbReference type="EMBL" id="JAUKPO010000016">
    <property type="protein sequence ID" value="MDO1449148.1"/>
    <property type="molecule type" value="Genomic_DNA"/>
</dbReference>
<dbReference type="PANTHER" id="PTHR42830">
    <property type="entry name" value="OSMOTICALLY INDUCIBLE FAMILY PROTEIN"/>
    <property type="match status" value="1"/>
</dbReference>
<reference evidence="1" key="1">
    <citation type="submission" date="2023-07" db="EMBL/GenBank/DDBJ databases">
        <title>The genome sequence of Rhodocytophaga aerolata KACC 12507.</title>
        <authorList>
            <person name="Zhang X."/>
        </authorList>
    </citation>
    <scope>NUCLEOTIDE SEQUENCE</scope>
    <source>
        <strain evidence="1">KACC 12507</strain>
    </source>
</reference>
<dbReference type="InterPro" id="IPR015946">
    <property type="entry name" value="KH_dom-like_a/b"/>
</dbReference>
<dbReference type="Gene3D" id="3.30.300.20">
    <property type="match status" value="1"/>
</dbReference>
<accession>A0ABT8RAL9</accession>
<dbReference type="InterPro" id="IPR003718">
    <property type="entry name" value="OsmC/Ohr_fam"/>
</dbReference>
<gene>
    <name evidence="1" type="ORF">Q0590_22920</name>
</gene>
<proteinExistence type="predicted"/>
<evidence type="ECO:0000313" key="1">
    <source>
        <dbReference type="EMBL" id="MDO1449148.1"/>
    </source>
</evidence>
<dbReference type="SUPFAM" id="SSF82784">
    <property type="entry name" value="OsmC-like"/>
    <property type="match status" value="1"/>
</dbReference>